<dbReference type="HAMAP" id="MF_00198">
    <property type="entry name" value="Spermidine_synth"/>
    <property type="match status" value="1"/>
</dbReference>
<feature type="binding site" evidence="5">
    <location>
        <position position="292"/>
    </location>
    <ligand>
        <name>S-methyl-5'-thioadenosine</name>
        <dbReference type="ChEBI" id="CHEBI:17509"/>
    </ligand>
</feature>
<dbReference type="InterPro" id="IPR029063">
    <property type="entry name" value="SAM-dependent_MTases_sf"/>
</dbReference>
<keyword evidence="5" id="KW-1003">Cell membrane</keyword>
<organism evidence="9 10">
    <name type="scientific">Thetidibacter halocola</name>
    <dbReference type="NCBI Taxonomy" id="2827239"/>
    <lineage>
        <taxon>Bacteria</taxon>
        <taxon>Pseudomonadati</taxon>
        <taxon>Pseudomonadota</taxon>
        <taxon>Alphaproteobacteria</taxon>
        <taxon>Rhodobacterales</taxon>
        <taxon>Roseobacteraceae</taxon>
        <taxon>Thetidibacter</taxon>
    </lineage>
</organism>
<dbReference type="Gene3D" id="3.40.50.150">
    <property type="entry name" value="Vaccinia Virus protein VP39"/>
    <property type="match status" value="1"/>
</dbReference>
<dbReference type="SUPFAM" id="SSF53335">
    <property type="entry name" value="S-adenosyl-L-methionine-dependent methyltransferases"/>
    <property type="match status" value="1"/>
</dbReference>
<comment type="function">
    <text evidence="5">Catalyzes the irreversible transfer of a propylamine group from the amino donor S-adenosylmethioninamine (decarboxy-AdoMet) to putrescine (1,4-diaminobutane) to yield spermidine.</text>
</comment>
<comment type="catalytic activity">
    <reaction evidence="5">
        <text>S-adenosyl 3-(methylsulfanyl)propylamine + putrescine = S-methyl-5'-thioadenosine + spermidine + H(+)</text>
        <dbReference type="Rhea" id="RHEA:12721"/>
        <dbReference type="ChEBI" id="CHEBI:15378"/>
        <dbReference type="ChEBI" id="CHEBI:17509"/>
        <dbReference type="ChEBI" id="CHEBI:57443"/>
        <dbReference type="ChEBI" id="CHEBI:57834"/>
        <dbReference type="ChEBI" id="CHEBI:326268"/>
        <dbReference type="EC" id="2.5.1.16"/>
    </reaction>
</comment>
<dbReference type="Pfam" id="PF01564">
    <property type="entry name" value="Spermine_synth"/>
    <property type="match status" value="1"/>
</dbReference>
<dbReference type="InterPro" id="IPR001045">
    <property type="entry name" value="Spermi_synthase"/>
</dbReference>
<keyword evidence="2 5" id="KW-0808">Transferase</keyword>
<evidence type="ECO:0000259" key="8">
    <source>
        <dbReference type="PROSITE" id="PS51006"/>
    </source>
</evidence>
<keyword evidence="5" id="KW-0812">Transmembrane</keyword>
<dbReference type="InterPro" id="IPR030374">
    <property type="entry name" value="PABS"/>
</dbReference>
<feature type="binding site" evidence="5">
    <location>
        <position position="322"/>
    </location>
    <ligand>
        <name>spermidine</name>
        <dbReference type="ChEBI" id="CHEBI:57834"/>
    </ligand>
</feature>
<feature type="transmembrane region" description="Helical" evidence="5">
    <location>
        <begin position="199"/>
        <end position="218"/>
    </location>
</feature>
<protein>
    <recommendedName>
        <fullName evidence="5">Polyamine aminopropyltransferase</fullName>
    </recommendedName>
    <alternativeName>
        <fullName evidence="5">Putrescine aminopropyltransferase</fullName>
        <shortName evidence="5">PAPT</shortName>
    </alternativeName>
    <alternativeName>
        <fullName evidence="5">Spermidine synthase</fullName>
        <shortName evidence="5">SPDS</shortName>
        <shortName evidence="5">SPDSY</shortName>
        <ecNumber evidence="5">2.5.1.16</ecNumber>
    </alternativeName>
</protein>
<evidence type="ECO:0000256" key="3">
    <source>
        <dbReference type="ARBA" id="ARBA00023066"/>
    </source>
</evidence>
<comment type="similarity">
    <text evidence="1 5">Belongs to the spermidine/spermine synthase family.</text>
</comment>
<dbReference type="PANTHER" id="PTHR43317">
    <property type="entry name" value="THERMOSPERMINE SYNTHASE ACAULIS5"/>
    <property type="match status" value="1"/>
</dbReference>
<dbReference type="EC" id="2.5.1.16" evidence="5"/>
<feature type="binding site" evidence="5">
    <location>
        <begin position="399"/>
        <end position="400"/>
    </location>
    <ligand>
        <name>S-methyl-5'-thioadenosine</name>
        <dbReference type="ChEBI" id="CHEBI:17509"/>
    </ligand>
</feature>
<dbReference type="EMBL" id="JAGTUU010000010">
    <property type="protein sequence ID" value="MBS0126600.1"/>
    <property type="molecule type" value="Genomic_DNA"/>
</dbReference>
<feature type="compositionally biased region" description="Basic and acidic residues" evidence="7">
    <location>
        <begin position="9"/>
        <end position="26"/>
    </location>
</feature>
<proteinExistence type="inferred from homology"/>
<gene>
    <name evidence="5" type="primary">speE</name>
    <name evidence="9" type="ORF">KB874_21190</name>
</gene>
<evidence type="ECO:0000256" key="7">
    <source>
        <dbReference type="SAM" id="MobiDB-lite"/>
    </source>
</evidence>
<dbReference type="Proteomes" id="UP000681356">
    <property type="component" value="Unassembled WGS sequence"/>
</dbReference>
<dbReference type="NCBIfam" id="NF002956">
    <property type="entry name" value="PRK03612.1"/>
    <property type="match status" value="1"/>
</dbReference>
<evidence type="ECO:0000256" key="6">
    <source>
        <dbReference type="PROSITE-ProRule" id="PRU00354"/>
    </source>
</evidence>
<dbReference type="GO" id="GO:0010487">
    <property type="term" value="F:thermospermine synthase activity"/>
    <property type="evidence" value="ECO:0007669"/>
    <property type="project" value="UniProtKB-ARBA"/>
</dbReference>
<comment type="subunit">
    <text evidence="5">Homodimer or homotetramer.</text>
</comment>
<dbReference type="PANTHER" id="PTHR43317:SF1">
    <property type="entry name" value="THERMOSPERMINE SYNTHASE ACAULIS5"/>
    <property type="match status" value="1"/>
</dbReference>
<dbReference type="GO" id="GO:0008295">
    <property type="term" value="P:spermidine biosynthetic process"/>
    <property type="evidence" value="ECO:0007669"/>
    <property type="project" value="UniProtKB-UniRule"/>
</dbReference>
<feature type="transmembrane region" description="Helical" evidence="5">
    <location>
        <begin position="224"/>
        <end position="241"/>
    </location>
</feature>
<keyword evidence="5" id="KW-1133">Transmembrane helix</keyword>
<dbReference type="InterPro" id="IPR030373">
    <property type="entry name" value="PABS_CS"/>
</dbReference>
<dbReference type="GO" id="GO:0005886">
    <property type="term" value="C:plasma membrane"/>
    <property type="evidence" value="ECO:0007669"/>
    <property type="project" value="UniProtKB-SubCell"/>
</dbReference>
<comment type="pathway">
    <text evidence="5">Amine and polyamine biosynthesis; spermidine biosynthesis; spermidine from putrescine: step 1/1.</text>
</comment>
<feature type="region of interest" description="Disordered" evidence="7">
    <location>
        <begin position="1"/>
        <end position="26"/>
    </location>
</feature>
<feature type="transmembrane region" description="Helical" evidence="5">
    <location>
        <begin position="98"/>
        <end position="116"/>
    </location>
</feature>
<reference evidence="9" key="1">
    <citation type="submission" date="2021-04" db="EMBL/GenBank/DDBJ databases">
        <authorList>
            <person name="Yoon J."/>
        </authorList>
    </citation>
    <scope>NUCLEOTIDE SEQUENCE</scope>
    <source>
        <strain evidence="9">KMU-90</strain>
    </source>
</reference>
<sequence>MADQPADPFQRREGDRGGSEHRPCRADRVGLHRAVDHHRRRHHVVTRPSSSDAVGQQHSRLREVWLLAATFLIAVAGLIYELIAATVSSYLLGDSVRQFSLVIGVFLSAMGLGAYLSRYVGHALRGFAWAQIGLGIVGGFLAPALFFVYAWTGSVAGVLYGGLIAVGVLSGMEIPLIARVLKEIGAPEFRFENVLSVDYVGALAASLAFPLLVIPFLGLMSASLAFGVLNLLVAGLSLWLFRAEASRTQWMVWALALGLSGAALAQSERLVSVTEAALFEDDVILSEATPYQQITVTRFRDRVRLFLDHSIQFDSLDEHRYHEALVHPAMGLHPRPRSVLILGGGDGMAAREVLRHKVERVTLVDLDPRVTALFRDHPQLAPLNDGSLSDPRVTIVNADAWRFAEDSPQAFDIILLDLPDPKNLALSKLYSREFYAVLVERLAADGLLVTQAGSPLYARQAFWSVVATLGDTRNPVAPGQGLSVVPYHAHVPSFGEWGFALASLAPLADRAPRWPEGLQFMSGATWTAARHFPADIARVAVETNRIQSHALLGYYLDGWDRWFR</sequence>
<feature type="transmembrane region" description="Helical" evidence="5">
    <location>
        <begin position="157"/>
        <end position="178"/>
    </location>
</feature>
<keyword evidence="5" id="KW-0472">Membrane</keyword>
<dbReference type="PROSITE" id="PS01330">
    <property type="entry name" value="PABS_1"/>
    <property type="match status" value="1"/>
</dbReference>
<dbReference type="UniPathway" id="UPA00248">
    <property type="reaction ID" value="UER00314"/>
</dbReference>
<dbReference type="PROSITE" id="PS51006">
    <property type="entry name" value="PABS_2"/>
    <property type="match status" value="1"/>
</dbReference>
<keyword evidence="4 5" id="KW-0620">Polyamine biosynthesis</keyword>
<feature type="domain" description="PABS" evidence="8">
    <location>
        <begin position="251"/>
        <end position="504"/>
    </location>
</feature>
<evidence type="ECO:0000313" key="10">
    <source>
        <dbReference type="Proteomes" id="UP000681356"/>
    </source>
</evidence>
<comment type="caution">
    <text evidence="9">The sequence shown here is derived from an EMBL/GenBank/DDBJ whole genome shotgun (WGS) entry which is preliminary data.</text>
</comment>
<dbReference type="AlphaFoldDB" id="A0A8J8BAI3"/>
<feature type="active site" description="Proton acceptor" evidence="5 6">
    <location>
        <position position="417"/>
    </location>
</feature>
<dbReference type="GO" id="GO:0004766">
    <property type="term" value="F:spermidine synthase activity"/>
    <property type="evidence" value="ECO:0007669"/>
    <property type="project" value="UniProtKB-UniRule"/>
</dbReference>
<evidence type="ECO:0000256" key="1">
    <source>
        <dbReference type="ARBA" id="ARBA00007867"/>
    </source>
</evidence>
<feature type="binding site" evidence="5">
    <location>
        <position position="365"/>
    </location>
    <ligand>
        <name>S-methyl-5'-thioadenosine</name>
        <dbReference type="ChEBI" id="CHEBI:17509"/>
    </ligand>
</feature>
<accession>A0A8J8BAI3</accession>
<evidence type="ECO:0000256" key="4">
    <source>
        <dbReference type="ARBA" id="ARBA00023115"/>
    </source>
</evidence>
<dbReference type="SUPFAM" id="SSF103473">
    <property type="entry name" value="MFS general substrate transporter"/>
    <property type="match status" value="1"/>
</dbReference>
<comment type="caution">
    <text evidence="5">Lacks conserved residue(s) required for the propagation of feature annotation.</text>
</comment>
<evidence type="ECO:0000313" key="9">
    <source>
        <dbReference type="EMBL" id="MBS0126600.1"/>
    </source>
</evidence>
<feature type="transmembrane region" description="Helical" evidence="5">
    <location>
        <begin position="64"/>
        <end position="92"/>
    </location>
</feature>
<comment type="subcellular location">
    <subcellularLocation>
        <location evidence="5">Cell membrane</location>
        <topology evidence="5">Multi-pass membrane protein</topology>
    </subcellularLocation>
</comment>
<feature type="transmembrane region" description="Helical" evidence="5">
    <location>
        <begin position="128"/>
        <end position="151"/>
    </location>
</feature>
<keyword evidence="3 5" id="KW-0745">Spermidine biosynthesis</keyword>
<evidence type="ECO:0000256" key="2">
    <source>
        <dbReference type="ARBA" id="ARBA00022679"/>
    </source>
</evidence>
<evidence type="ECO:0000256" key="5">
    <source>
        <dbReference type="HAMAP-Rule" id="MF_00198"/>
    </source>
</evidence>
<name>A0A8J8BAI3_9RHOB</name>
<dbReference type="CDD" id="cd02440">
    <property type="entry name" value="AdoMet_MTases"/>
    <property type="match status" value="1"/>
</dbReference>
<keyword evidence="10" id="KW-1185">Reference proteome</keyword>
<feature type="binding site" evidence="5">
    <location>
        <position position="346"/>
    </location>
    <ligand>
        <name>spermidine</name>
        <dbReference type="ChEBI" id="CHEBI:57834"/>
    </ligand>
</feature>
<dbReference type="InterPro" id="IPR036259">
    <property type="entry name" value="MFS_trans_sf"/>
</dbReference>